<reference evidence="1" key="1">
    <citation type="submission" date="2020-03" db="EMBL/GenBank/DDBJ databases">
        <authorList>
            <person name="Weist P."/>
        </authorList>
    </citation>
    <scope>NUCLEOTIDE SEQUENCE</scope>
</reference>
<name>A0A9N7YL25_PLEPL</name>
<accession>A0A9N7YL25</accession>
<dbReference type="EMBL" id="CADEAL010001118">
    <property type="protein sequence ID" value="CAB1429286.1"/>
    <property type="molecule type" value="Genomic_DNA"/>
</dbReference>
<organism evidence="1 2">
    <name type="scientific">Pleuronectes platessa</name>
    <name type="common">European plaice</name>
    <dbReference type="NCBI Taxonomy" id="8262"/>
    <lineage>
        <taxon>Eukaryota</taxon>
        <taxon>Metazoa</taxon>
        <taxon>Chordata</taxon>
        <taxon>Craniata</taxon>
        <taxon>Vertebrata</taxon>
        <taxon>Euteleostomi</taxon>
        <taxon>Actinopterygii</taxon>
        <taxon>Neopterygii</taxon>
        <taxon>Teleostei</taxon>
        <taxon>Neoteleostei</taxon>
        <taxon>Acanthomorphata</taxon>
        <taxon>Carangaria</taxon>
        <taxon>Pleuronectiformes</taxon>
        <taxon>Pleuronectoidei</taxon>
        <taxon>Pleuronectidae</taxon>
        <taxon>Pleuronectes</taxon>
    </lineage>
</organism>
<dbReference type="Proteomes" id="UP001153269">
    <property type="component" value="Unassembled WGS sequence"/>
</dbReference>
<protein>
    <submittedName>
        <fullName evidence="1">Uncharacterized protein</fullName>
    </submittedName>
</protein>
<sequence>MDTDKWDRPLRGGTSSPWWNLLSVVGPPPPWWDLLSVVEPPLRGGTSSPWWDLLSVVGPPLRGGTSSPAPQSFSCSSDCSNYTSAWRRAYAEPLAVIGPLTTAFPNDIISGPQTSCFIPYSTIGFGL</sequence>
<proteinExistence type="predicted"/>
<comment type="caution">
    <text evidence="1">The sequence shown here is derived from an EMBL/GenBank/DDBJ whole genome shotgun (WGS) entry which is preliminary data.</text>
</comment>
<evidence type="ECO:0000313" key="2">
    <source>
        <dbReference type="Proteomes" id="UP001153269"/>
    </source>
</evidence>
<evidence type="ECO:0000313" key="1">
    <source>
        <dbReference type="EMBL" id="CAB1429286.1"/>
    </source>
</evidence>
<dbReference type="AlphaFoldDB" id="A0A9N7YL25"/>
<gene>
    <name evidence="1" type="ORF">PLEPLA_LOCUS17262</name>
</gene>
<keyword evidence="2" id="KW-1185">Reference proteome</keyword>